<proteinExistence type="predicted"/>
<dbReference type="PANTHER" id="PTHR21255:SF4">
    <property type="entry name" value="DYNEIN LIGHT CHAIN TCTEX-TYPE"/>
    <property type="match status" value="1"/>
</dbReference>
<evidence type="ECO:0008006" key="2">
    <source>
        <dbReference type="Google" id="ProtNLM"/>
    </source>
</evidence>
<dbReference type="GO" id="GO:0005737">
    <property type="term" value="C:cytoplasm"/>
    <property type="evidence" value="ECO:0007669"/>
    <property type="project" value="TreeGrafter"/>
</dbReference>
<dbReference type="Pfam" id="PF03645">
    <property type="entry name" value="Tctex-1"/>
    <property type="match status" value="1"/>
</dbReference>
<name>A0A7S2Y105_9STRA</name>
<gene>
    <name evidence="1" type="ORF">FJAP1339_LOCUS5673</name>
</gene>
<dbReference type="EMBL" id="HBHR01011739">
    <property type="protein sequence ID" value="CAD9863141.1"/>
    <property type="molecule type" value="Transcribed_RNA"/>
</dbReference>
<organism evidence="1">
    <name type="scientific">Fibrocapsa japonica</name>
    <dbReference type="NCBI Taxonomy" id="94617"/>
    <lineage>
        <taxon>Eukaryota</taxon>
        <taxon>Sar</taxon>
        <taxon>Stramenopiles</taxon>
        <taxon>Ochrophyta</taxon>
        <taxon>Raphidophyceae</taxon>
        <taxon>Chattonellales</taxon>
        <taxon>Chattonellaceae</taxon>
        <taxon>Fibrocapsa</taxon>
    </lineage>
</organism>
<dbReference type="CDD" id="cd21455">
    <property type="entry name" value="DLC-like_DYNLT1_DYNLT3"/>
    <property type="match status" value="1"/>
</dbReference>
<evidence type="ECO:0000313" key="1">
    <source>
        <dbReference type="EMBL" id="CAD9863141.1"/>
    </source>
</evidence>
<reference evidence="1" key="1">
    <citation type="submission" date="2021-01" db="EMBL/GenBank/DDBJ databases">
        <authorList>
            <person name="Corre E."/>
            <person name="Pelletier E."/>
            <person name="Niang G."/>
            <person name="Scheremetjew M."/>
            <person name="Finn R."/>
            <person name="Kale V."/>
            <person name="Holt S."/>
            <person name="Cochrane G."/>
            <person name="Meng A."/>
            <person name="Brown T."/>
            <person name="Cohen L."/>
        </authorList>
    </citation>
    <scope>NUCLEOTIDE SEQUENCE</scope>
    <source>
        <strain evidence="1">CCMP1661</strain>
    </source>
</reference>
<dbReference type="InterPro" id="IPR038586">
    <property type="entry name" value="Tctex-1-like_sf"/>
</dbReference>
<dbReference type="AlphaFoldDB" id="A0A7S2Y105"/>
<protein>
    <recommendedName>
        <fullName evidence="2">Dynein light chain</fullName>
    </recommendedName>
</protein>
<sequence length="110" mass="12328">MAGLSKFSDIKEKARTAVHQSIEEVLQKEQYAPAQVQEWMDNIAKKSIEELSKLSSYFKYTATCFVVQKVGAGAHVTAASLWDPEQDGYITARWENQSMLCYVVAFACAL</sequence>
<accession>A0A7S2Y105</accession>
<dbReference type="Gene3D" id="3.30.1140.40">
    <property type="entry name" value="Tctex-1"/>
    <property type="match status" value="1"/>
</dbReference>
<dbReference type="InterPro" id="IPR005334">
    <property type="entry name" value="Tctex-1-like"/>
</dbReference>
<dbReference type="GO" id="GO:0007018">
    <property type="term" value="P:microtubule-based movement"/>
    <property type="evidence" value="ECO:0007669"/>
    <property type="project" value="TreeGrafter"/>
</dbReference>
<dbReference type="PANTHER" id="PTHR21255">
    <property type="entry name" value="T-COMPLEX-ASSOCIATED-TESTIS-EXPRESSED 1/ DYNEIN LIGHT CHAIN"/>
    <property type="match status" value="1"/>
</dbReference>
<dbReference type="GO" id="GO:0045505">
    <property type="term" value="F:dynein intermediate chain binding"/>
    <property type="evidence" value="ECO:0007669"/>
    <property type="project" value="TreeGrafter"/>
</dbReference>
<dbReference type="GO" id="GO:0005868">
    <property type="term" value="C:cytoplasmic dynein complex"/>
    <property type="evidence" value="ECO:0007669"/>
    <property type="project" value="TreeGrafter"/>
</dbReference>